<protein>
    <submittedName>
        <fullName evidence="1">Uncharacterized protein</fullName>
    </submittedName>
</protein>
<organism evidence="1 2">
    <name type="scientific">Arabis nemorensis</name>
    <dbReference type="NCBI Taxonomy" id="586526"/>
    <lineage>
        <taxon>Eukaryota</taxon>
        <taxon>Viridiplantae</taxon>
        <taxon>Streptophyta</taxon>
        <taxon>Embryophyta</taxon>
        <taxon>Tracheophyta</taxon>
        <taxon>Spermatophyta</taxon>
        <taxon>Magnoliopsida</taxon>
        <taxon>eudicotyledons</taxon>
        <taxon>Gunneridae</taxon>
        <taxon>Pentapetalae</taxon>
        <taxon>rosids</taxon>
        <taxon>malvids</taxon>
        <taxon>Brassicales</taxon>
        <taxon>Brassicaceae</taxon>
        <taxon>Arabideae</taxon>
        <taxon>Arabis</taxon>
    </lineage>
</organism>
<gene>
    <name evidence="1" type="ORF">ANE_LOCUS4501</name>
</gene>
<evidence type="ECO:0000313" key="2">
    <source>
        <dbReference type="Proteomes" id="UP000489600"/>
    </source>
</evidence>
<dbReference type="AlphaFoldDB" id="A0A565AXA2"/>
<name>A0A565AXA2_9BRAS</name>
<keyword evidence="2" id="KW-1185">Reference proteome</keyword>
<dbReference type="EMBL" id="CABITT030000002">
    <property type="protein sequence ID" value="VVA94056.1"/>
    <property type="molecule type" value="Genomic_DNA"/>
</dbReference>
<sequence length="60" mass="6920">MQDGRRKQVMIYNGDGNEQLIFGWRSQAGEDLSSEANVMVATNLLWLWGLGEYCIHKNFK</sequence>
<evidence type="ECO:0000313" key="1">
    <source>
        <dbReference type="EMBL" id="VVA94056.1"/>
    </source>
</evidence>
<reference evidence="1" key="1">
    <citation type="submission" date="2019-07" db="EMBL/GenBank/DDBJ databases">
        <authorList>
            <person name="Dittberner H."/>
        </authorList>
    </citation>
    <scope>NUCLEOTIDE SEQUENCE [LARGE SCALE GENOMIC DNA]</scope>
</reference>
<proteinExistence type="predicted"/>
<dbReference type="Proteomes" id="UP000489600">
    <property type="component" value="Unassembled WGS sequence"/>
</dbReference>
<accession>A0A565AXA2</accession>
<comment type="caution">
    <text evidence="1">The sequence shown here is derived from an EMBL/GenBank/DDBJ whole genome shotgun (WGS) entry which is preliminary data.</text>
</comment>